<dbReference type="PANTHER" id="PTHR34958:SF1">
    <property type="entry name" value="ARMADILLO-LIKE HELICAL DOMAIN-CONTAINING PROTEIN"/>
    <property type="match status" value="1"/>
</dbReference>
<reference evidence="1 2" key="1">
    <citation type="submission" date="2019-07" db="EMBL/GenBank/DDBJ databases">
        <title>De Novo Assembly of kiwifruit Actinidia rufa.</title>
        <authorList>
            <person name="Sugita-Konishi S."/>
            <person name="Sato K."/>
            <person name="Mori E."/>
            <person name="Abe Y."/>
            <person name="Kisaki G."/>
            <person name="Hamano K."/>
            <person name="Suezawa K."/>
            <person name="Otani M."/>
            <person name="Fukuda T."/>
            <person name="Manabe T."/>
            <person name="Gomi K."/>
            <person name="Tabuchi M."/>
            <person name="Akimitsu K."/>
            <person name="Kataoka I."/>
        </authorList>
    </citation>
    <scope>NUCLEOTIDE SEQUENCE [LARGE SCALE GENOMIC DNA]</scope>
    <source>
        <strain evidence="2">cv. Fuchu</strain>
    </source>
</reference>
<dbReference type="OrthoDB" id="1905883at2759"/>
<protein>
    <submittedName>
        <fullName evidence="1">Uncharacterized protein</fullName>
    </submittedName>
</protein>
<accession>A0A7J0EB51</accession>
<organism evidence="1 2">
    <name type="scientific">Actinidia rufa</name>
    <dbReference type="NCBI Taxonomy" id="165716"/>
    <lineage>
        <taxon>Eukaryota</taxon>
        <taxon>Viridiplantae</taxon>
        <taxon>Streptophyta</taxon>
        <taxon>Embryophyta</taxon>
        <taxon>Tracheophyta</taxon>
        <taxon>Spermatophyta</taxon>
        <taxon>Magnoliopsida</taxon>
        <taxon>eudicotyledons</taxon>
        <taxon>Gunneridae</taxon>
        <taxon>Pentapetalae</taxon>
        <taxon>asterids</taxon>
        <taxon>Ericales</taxon>
        <taxon>Actinidiaceae</taxon>
        <taxon>Actinidia</taxon>
    </lineage>
</organism>
<gene>
    <name evidence="1" type="ORF">Acr_03g0003940</name>
</gene>
<evidence type="ECO:0000313" key="1">
    <source>
        <dbReference type="EMBL" id="GFY83620.1"/>
    </source>
</evidence>
<sequence length="1114" mass="124569">MSTSFSLSRSPASARLQLGGASRLRFVVAEEAAGASPPRRLRLPLVVGADYLASHVTTDLAYSVILEHTLAEKERRYKPSEDTLQQIDRFCWLNICQNGLSMQQHFLELLLHHGKRFRRLSSLLSKSFNSQLSPANNKDSLENKEASALSVSNSPIVEEVDGIDDLEFIALDVLKWRWCGDKQLSLLSTESDHVPSPQDTSTHNFLEVGAAALFVGDMEAKMKGQSWRNFGTTDMPYLDQLLQPSLLTTITSSGSIPSGNKIPTSMSVRFLRDSYLVARFRSRFIVNRRSLQLRAQAGGQPPLSLDLGQNLEFLIILVLPSSMSLCFLIKLIPSNLHADEKLPNIFEPCPIHLIADVALSRTSPCRYGTLKEDSPLSTFRPRARPLFQYRHYSEQQPLRLNPAEVCEVIAVVCSETPSPNANLMTISSKLSNNSGKPSMDVAVSVLIKLVIDMYVLDSGSAAPLTLSMLEEMLNSPRLASKSRAFDLILNLGVHGHLLEPMIHDDISAIEEEAYFDNEALFATQGNRKPDYSKQMENSSATNNFETWILGILYEILLHLVQIQEKDESVWASALSCLLYFVCDGGKIRRNRLEGLDIRVVKVLIEISRRNSWAEIVLSKLICMLTNMFYQASDITALSTSKFLVEQVDLIGGIEFIFLELVLSNSREERRNLYLVLFDYVLHLINETCIAAGVSEYSDDEIQPIATLLILADAPEAFYISVKLGVEGIGELLRRSISAALCSYPNSDRLNTLLEKIAEKLDTFTSSFSHLDKEFGQIVQITKSYKSMENIEDGILGHTVGMKVKLSWSTLHSLIHSERLVCRQNGYAWLGDLLMEEISGQRDANILSNIRNLRQKNDPCWWGFLYLLERLLMRCKFLLDENELQNSSSIEAAGQVQDNSRLEKANAMIDIMSSALSLVAQINETDRINILKMCDILFSQLCLKVIPSTAIPFRDTMHHGKVFRSTDRNKKADAGEHFPQEENVWLESMEEMKSRLGQHNDTPFSTDNIALGVSVGSKGRGNLPGATSDIRSALLLLLIGKCTADPAAFQEVGGEEFFRVLLDDRDSRVAYYSSTFLLKNDDRGNLKNISVCFRILFSELSSTSPGVETQDKAIA</sequence>
<dbReference type="PANTHER" id="PTHR34958">
    <property type="entry name" value="CONDITIONAL LOSS-OF-GROWTH 1"/>
    <property type="match status" value="1"/>
</dbReference>
<evidence type="ECO:0000313" key="2">
    <source>
        <dbReference type="Proteomes" id="UP000585474"/>
    </source>
</evidence>
<proteinExistence type="predicted"/>
<name>A0A7J0EB51_9ERIC</name>
<dbReference type="Proteomes" id="UP000585474">
    <property type="component" value="Unassembled WGS sequence"/>
</dbReference>
<dbReference type="EMBL" id="BJWL01000003">
    <property type="protein sequence ID" value="GFY83620.1"/>
    <property type="molecule type" value="Genomic_DNA"/>
</dbReference>
<comment type="caution">
    <text evidence="1">The sequence shown here is derived from an EMBL/GenBank/DDBJ whole genome shotgun (WGS) entry which is preliminary data.</text>
</comment>
<keyword evidence="2" id="KW-1185">Reference proteome</keyword>
<dbReference type="AlphaFoldDB" id="A0A7J0EB51"/>